<organism evidence="2 3">
    <name type="scientific">Alcanivorax quisquiliarum</name>
    <dbReference type="NCBI Taxonomy" id="2933565"/>
    <lineage>
        <taxon>Bacteria</taxon>
        <taxon>Pseudomonadati</taxon>
        <taxon>Pseudomonadota</taxon>
        <taxon>Gammaproteobacteria</taxon>
        <taxon>Oceanospirillales</taxon>
        <taxon>Alcanivoracaceae</taxon>
        <taxon>Alcanivorax</taxon>
    </lineage>
</organism>
<protein>
    <submittedName>
        <fullName evidence="2">Agmatine deiminase family protein</fullName>
    </submittedName>
</protein>
<accession>A0ABT0E3V2</accession>
<dbReference type="InterPro" id="IPR007466">
    <property type="entry name" value="Peptidyl-Arg-deiminase_porph"/>
</dbReference>
<comment type="caution">
    <text evidence="2">The sequence shown here is derived from an EMBL/GenBank/DDBJ whole genome shotgun (WGS) entry which is preliminary data.</text>
</comment>
<dbReference type="PANTHER" id="PTHR31377:SF0">
    <property type="entry name" value="AGMATINE DEIMINASE-RELATED"/>
    <property type="match status" value="1"/>
</dbReference>
<dbReference type="RefSeq" id="WP_246947740.1">
    <property type="nucleotide sequence ID" value="NZ_JALKII010000001.1"/>
</dbReference>
<gene>
    <name evidence="2" type="ORF">MU846_02090</name>
</gene>
<dbReference type="EMBL" id="JALKII010000001">
    <property type="protein sequence ID" value="MCK0536492.1"/>
    <property type="molecule type" value="Genomic_DNA"/>
</dbReference>
<sequence length="349" mass="38578">MRPHLLPEWHPQWGVMIAWPHDGTDWAPILDAAERTYVALASAVLAHEQLLVLCRDSAHETHIRALLTEQGADVSGLHMRAVPYNDTWARDFGPITVAHTEAGPGGTTAPVEDGELVLLDFRFNGWGEKFAADADDAVNARLDWRAPLQAVDLILEGGAIDTDGRGNLLTTRQCLLNPNRNPHLGQASIEQQLRAALGVHNIWWLSHGHLEGDDTDAHIDTLARFCDADTIAYVQCTDRTDSHYPALHAMEQELKTLAAHENLQLVPLPMTPPLFDDDGERMPATYANFLIINGAVLVPTYRCETDDEALRRLASVFPRHNVIGIDCRALIAQHGSLHCVTMQLPEGVR</sequence>
<evidence type="ECO:0000313" key="3">
    <source>
        <dbReference type="Proteomes" id="UP001165524"/>
    </source>
</evidence>
<dbReference type="PANTHER" id="PTHR31377">
    <property type="entry name" value="AGMATINE DEIMINASE-RELATED"/>
    <property type="match status" value="1"/>
</dbReference>
<evidence type="ECO:0000313" key="2">
    <source>
        <dbReference type="EMBL" id="MCK0536492.1"/>
    </source>
</evidence>
<evidence type="ECO:0000256" key="1">
    <source>
        <dbReference type="ARBA" id="ARBA00022801"/>
    </source>
</evidence>
<dbReference type="Proteomes" id="UP001165524">
    <property type="component" value="Unassembled WGS sequence"/>
</dbReference>
<reference evidence="2" key="1">
    <citation type="submission" date="2022-04" db="EMBL/GenBank/DDBJ databases">
        <title>Alcanivorax sp. CY1518 draft genome sequence.</title>
        <authorList>
            <person name="Zhao G."/>
            <person name="An M."/>
        </authorList>
    </citation>
    <scope>NUCLEOTIDE SEQUENCE</scope>
    <source>
        <strain evidence="2">CY1518</strain>
    </source>
</reference>
<name>A0ABT0E3V2_9GAMM</name>
<proteinExistence type="predicted"/>
<dbReference type="SUPFAM" id="SSF55909">
    <property type="entry name" value="Pentein"/>
    <property type="match status" value="1"/>
</dbReference>
<keyword evidence="3" id="KW-1185">Reference proteome</keyword>
<dbReference type="Pfam" id="PF04371">
    <property type="entry name" value="PAD_porph"/>
    <property type="match status" value="1"/>
</dbReference>
<keyword evidence="1" id="KW-0378">Hydrolase</keyword>
<dbReference type="Gene3D" id="3.75.10.10">
    <property type="entry name" value="L-arginine/glycine Amidinotransferase, Chain A"/>
    <property type="match status" value="1"/>
</dbReference>